<dbReference type="EMBL" id="BRZM01000037">
    <property type="protein sequence ID" value="GLD59526.1"/>
    <property type="molecule type" value="Genomic_DNA"/>
</dbReference>
<evidence type="ECO:0000313" key="4">
    <source>
        <dbReference type="EMBL" id="GLD59526.1"/>
    </source>
</evidence>
<feature type="signal peptide" evidence="2">
    <location>
        <begin position="1"/>
        <end position="18"/>
    </location>
</feature>
<feature type="chain" id="PRO_5042089438" description="Ig-like domain-containing protein" evidence="2">
    <location>
        <begin position="19"/>
        <end position="150"/>
    </location>
</feature>
<evidence type="ECO:0000256" key="1">
    <source>
        <dbReference type="SAM" id="Phobius"/>
    </source>
</evidence>
<dbReference type="SUPFAM" id="SSF48726">
    <property type="entry name" value="Immunoglobulin"/>
    <property type="match status" value="1"/>
</dbReference>
<keyword evidence="1" id="KW-0472">Membrane</keyword>
<dbReference type="Gene3D" id="2.60.40.10">
    <property type="entry name" value="Immunoglobulins"/>
    <property type="match status" value="1"/>
</dbReference>
<protein>
    <recommendedName>
        <fullName evidence="3">Ig-like domain-containing protein</fullName>
    </recommendedName>
</protein>
<organism evidence="4 5">
    <name type="scientific">Lates japonicus</name>
    <name type="common">Japanese lates</name>
    <dbReference type="NCBI Taxonomy" id="270547"/>
    <lineage>
        <taxon>Eukaryota</taxon>
        <taxon>Metazoa</taxon>
        <taxon>Chordata</taxon>
        <taxon>Craniata</taxon>
        <taxon>Vertebrata</taxon>
        <taxon>Euteleostomi</taxon>
        <taxon>Actinopterygii</taxon>
        <taxon>Neopterygii</taxon>
        <taxon>Teleostei</taxon>
        <taxon>Neoteleostei</taxon>
        <taxon>Acanthomorphata</taxon>
        <taxon>Carangaria</taxon>
        <taxon>Carangaria incertae sedis</taxon>
        <taxon>Centropomidae</taxon>
        <taxon>Lates</taxon>
    </lineage>
</organism>
<keyword evidence="2" id="KW-0732">Signal</keyword>
<dbReference type="SMART" id="SM00409">
    <property type="entry name" value="IG"/>
    <property type="match status" value="1"/>
</dbReference>
<dbReference type="PROSITE" id="PS50835">
    <property type="entry name" value="IG_LIKE"/>
    <property type="match status" value="1"/>
</dbReference>
<dbReference type="AlphaFoldDB" id="A0AAD3MTT3"/>
<dbReference type="Pfam" id="PF13927">
    <property type="entry name" value="Ig_3"/>
    <property type="match status" value="1"/>
</dbReference>
<feature type="domain" description="Ig-like" evidence="3">
    <location>
        <begin position="14"/>
        <end position="85"/>
    </location>
</feature>
<gene>
    <name evidence="4" type="ORF">AKAME5_001152200</name>
</gene>
<feature type="transmembrane region" description="Helical" evidence="1">
    <location>
        <begin position="104"/>
        <end position="126"/>
    </location>
</feature>
<evidence type="ECO:0000313" key="5">
    <source>
        <dbReference type="Proteomes" id="UP001279410"/>
    </source>
</evidence>
<dbReference type="InterPro" id="IPR003599">
    <property type="entry name" value="Ig_sub"/>
</dbReference>
<dbReference type="InterPro" id="IPR007110">
    <property type="entry name" value="Ig-like_dom"/>
</dbReference>
<sequence length="150" mass="17228">MRLDIYLLVFVLSCNVRAEPRRVSVTEGTDITLQCSHHSRESDVPRWSRESAGRQQQHTRCRISTIDKTLTVTEVKLADSGLYYCDGKPAVYLTVRASPHLWQMSVRVVVVILYLIIMISITVLTWRKGFCLTELMDTLFCPILLLVEKN</sequence>
<keyword evidence="5" id="KW-1185">Reference proteome</keyword>
<proteinExistence type="predicted"/>
<accession>A0AAD3MTT3</accession>
<comment type="caution">
    <text evidence="4">The sequence shown here is derived from an EMBL/GenBank/DDBJ whole genome shotgun (WGS) entry which is preliminary data.</text>
</comment>
<evidence type="ECO:0000256" key="2">
    <source>
        <dbReference type="SAM" id="SignalP"/>
    </source>
</evidence>
<name>A0AAD3MTT3_LATJO</name>
<keyword evidence="1" id="KW-1133">Transmembrane helix</keyword>
<dbReference type="Proteomes" id="UP001279410">
    <property type="component" value="Unassembled WGS sequence"/>
</dbReference>
<reference evidence="4" key="1">
    <citation type="submission" date="2022-08" db="EMBL/GenBank/DDBJ databases">
        <title>Genome sequencing of akame (Lates japonicus).</title>
        <authorList>
            <person name="Hashiguchi Y."/>
            <person name="Takahashi H."/>
        </authorList>
    </citation>
    <scope>NUCLEOTIDE SEQUENCE</scope>
    <source>
        <strain evidence="4">Kochi</strain>
    </source>
</reference>
<keyword evidence="1" id="KW-0812">Transmembrane</keyword>
<evidence type="ECO:0000259" key="3">
    <source>
        <dbReference type="PROSITE" id="PS50835"/>
    </source>
</evidence>
<dbReference type="InterPro" id="IPR036179">
    <property type="entry name" value="Ig-like_dom_sf"/>
</dbReference>
<dbReference type="InterPro" id="IPR013783">
    <property type="entry name" value="Ig-like_fold"/>
</dbReference>